<proteinExistence type="predicted"/>
<dbReference type="EMBL" id="JACJHZ010000007">
    <property type="protein sequence ID" value="MBA9019865.1"/>
    <property type="molecule type" value="Genomic_DNA"/>
</dbReference>
<gene>
    <name evidence="1" type="ORF">HNQ97_001860</name>
</gene>
<comment type="caution">
    <text evidence="1">The sequence shown here is derived from an EMBL/GenBank/DDBJ whole genome shotgun (WGS) entry which is preliminary data.</text>
</comment>
<accession>A0ABR6C4G3</accession>
<evidence type="ECO:0000313" key="1">
    <source>
        <dbReference type="EMBL" id="MBA9019865.1"/>
    </source>
</evidence>
<name>A0ABR6C4G3_9HYPH</name>
<dbReference type="Proteomes" id="UP000587524">
    <property type="component" value="Unassembled WGS sequence"/>
</dbReference>
<dbReference type="RefSeq" id="WP_182573931.1">
    <property type="nucleotide sequence ID" value="NZ_JACJHY010000007.1"/>
</dbReference>
<organism evidence="1 2">
    <name type="scientific">Aminobacter ciceronei</name>
    <dbReference type="NCBI Taxonomy" id="150723"/>
    <lineage>
        <taxon>Bacteria</taxon>
        <taxon>Pseudomonadati</taxon>
        <taxon>Pseudomonadota</taxon>
        <taxon>Alphaproteobacteria</taxon>
        <taxon>Hyphomicrobiales</taxon>
        <taxon>Phyllobacteriaceae</taxon>
        <taxon>Aminobacter</taxon>
    </lineage>
</organism>
<protein>
    <submittedName>
        <fullName evidence="1">Uncharacterized protein</fullName>
    </submittedName>
</protein>
<reference evidence="1 2" key="1">
    <citation type="submission" date="2020-08" db="EMBL/GenBank/DDBJ databases">
        <title>Genomic Encyclopedia of Type Strains, Phase IV (KMG-IV): sequencing the most valuable type-strain genomes for metagenomic binning, comparative biology and taxonomic classification.</title>
        <authorList>
            <person name="Goeker M."/>
        </authorList>
    </citation>
    <scope>NUCLEOTIDE SEQUENCE [LARGE SCALE GENOMIC DNA]</scope>
    <source>
        <strain evidence="1 2">DSM 17455</strain>
    </source>
</reference>
<keyword evidence="2" id="KW-1185">Reference proteome</keyword>
<sequence>MIDGMVARPFEQAVHFPALILRPPDGINSALITDFVAELYAARNALSSAP</sequence>
<evidence type="ECO:0000313" key="2">
    <source>
        <dbReference type="Proteomes" id="UP000587524"/>
    </source>
</evidence>